<feature type="transmembrane region" description="Helical" evidence="6">
    <location>
        <begin position="90"/>
        <end position="109"/>
    </location>
</feature>
<evidence type="ECO:0000256" key="2">
    <source>
        <dbReference type="ARBA" id="ARBA00022475"/>
    </source>
</evidence>
<feature type="domain" description="EamA" evidence="7">
    <location>
        <begin position="4"/>
        <end position="132"/>
    </location>
</feature>
<sequence>MLYVAFVLLILGWSYTAVVTKIALNYIGPFEFTLWRVLVGFLFLFLITAFMKKLEKPKSIKWAFLLGLFQNALPVVFYNLALVYSSAGKVTVLGYIMPFWTILLERLILKTKLEKIKYIPISLSFIGLILIMQPWYFRASVFGYLFAILYGVSWGIGNVVSVIIWEKYSHWDVFSLTFWQMVFVVLVVILFNVLIPYQRTVVLNSYLIFAILYTGIIATAFAWFLWIFLLKKLPASIVGLSSLAIPVFAMIESYIQLHEKFSLTDLIGSFFIILSLLIIYIYSLHKKTQSSGFAS</sequence>
<comment type="subcellular location">
    <subcellularLocation>
        <location evidence="1">Cell membrane</location>
        <topology evidence="1">Multi-pass membrane protein</topology>
    </subcellularLocation>
</comment>
<dbReference type="EMBL" id="FMYU01000010">
    <property type="protein sequence ID" value="SDC85165.1"/>
    <property type="molecule type" value="Genomic_DNA"/>
</dbReference>
<dbReference type="PANTHER" id="PTHR32322">
    <property type="entry name" value="INNER MEMBRANE TRANSPORTER"/>
    <property type="match status" value="1"/>
</dbReference>
<evidence type="ECO:0000256" key="3">
    <source>
        <dbReference type="ARBA" id="ARBA00022692"/>
    </source>
</evidence>
<dbReference type="SUPFAM" id="SSF103481">
    <property type="entry name" value="Multidrug resistance efflux transporter EmrE"/>
    <property type="match status" value="2"/>
</dbReference>
<dbReference type="GO" id="GO:0005886">
    <property type="term" value="C:plasma membrane"/>
    <property type="evidence" value="ECO:0007669"/>
    <property type="project" value="UniProtKB-SubCell"/>
</dbReference>
<dbReference type="OrthoDB" id="5430053at2"/>
<feature type="transmembrane region" description="Helical" evidence="6">
    <location>
        <begin position="62"/>
        <end position="84"/>
    </location>
</feature>
<dbReference type="RefSeq" id="WP_092129289.1">
    <property type="nucleotide sequence ID" value="NZ_FMYU01000010.1"/>
</dbReference>
<dbReference type="AlphaFoldDB" id="A0A1G6Q0J5"/>
<keyword evidence="9" id="KW-1185">Reference proteome</keyword>
<feature type="transmembrane region" description="Helical" evidence="6">
    <location>
        <begin position="32"/>
        <end position="50"/>
    </location>
</feature>
<feature type="transmembrane region" description="Helical" evidence="6">
    <location>
        <begin position="176"/>
        <end position="195"/>
    </location>
</feature>
<feature type="domain" description="EamA" evidence="7">
    <location>
        <begin position="142"/>
        <end position="280"/>
    </location>
</feature>
<feature type="transmembrane region" description="Helical" evidence="6">
    <location>
        <begin position="207"/>
        <end position="230"/>
    </location>
</feature>
<dbReference type="InterPro" id="IPR037185">
    <property type="entry name" value="EmrE-like"/>
</dbReference>
<feature type="transmembrane region" description="Helical" evidence="6">
    <location>
        <begin position="142"/>
        <end position="164"/>
    </location>
</feature>
<reference evidence="9" key="1">
    <citation type="submission" date="2016-10" db="EMBL/GenBank/DDBJ databases">
        <authorList>
            <person name="Varghese N."/>
            <person name="Submissions S."/>
        </authorList>
    </citation>
    <scope>NUCLEOTIDE SEQUENCE [LARGE SCALE GENOMIC DNA]</scope>
    <source>
        <strain evidence="9">DSM 8415</strain>
    </source>
</reference>
<gene>
    <name evidence="8" type="ORF">SAMN05660835_01473</name>
</gene>
<keyword evidence="4 6" id="KW-1133">Transmembrane helix</keyword>
<evidence type="ECO:0000256" key="5">
    <source>
        <dbReference type="ARBA" id="ARBA00023136"/>
    </source>
</evidence>
<dbReference type="Pfam" id="PF00892">
    <property type="entry name" value="EamA"/>
    <property type="match status" value="2"/>
</dbReference>
<keyword evidence="5 6" id="KW-0472">Membrane</keyword>
<keyword evidence="3 6" id="KW-0812">Transmembrane</keyword>
<evidence type="ECO:0000313" key="9">
    <source>
        <dbReference type="Proteomes" id="UP000199411"/>
    </source>
</evidence>
<dbReference type="PANTHER" id="PTHR32322:SF18">
    <property type="entry name" value="S-ADENOSYLMETHIONINE_S-ADENOSYLHOMOCYSTEINE TRANSPORTER"/>
    <property type="match status" value="1"/>
</dbReference>
<dbReference type="Proteomes" id="UP000199411">
    <property type="component" value="Unassembled WGS sequence"/>
</dbReference>
<proteinExistence type="predicted"/>
<feature type="transmembrane region" description="Helical" evidence="6">
    <location>
        <begin position="116"/>
        <end position="136"/>
    </location>
</feature>
<dbReference type="InterPro" id="IPR000620">
    <property type="entry name" value="EamA_dom"/>
</dbReference>
<feature type="transmembrane region" description="Helical" evidence="6">
    <location>
        <begin position="261"/>
        <end position="282"/>
    </location>
</feature>
<dbReference type="InterPro" id="IPR050638">
    <property type="entry name" value="AA-Vitamin_Transporters"/>
</dbReference>
<evidence type="ECO:0000256" key="4">
    <source>
        <dbReference type="ARBA" id="ARBA00022989"/>
    </source>
</evidence>
<evidence type="ECO:0000313" key="8">
    <source>
        <dbReference type="EMBL" id="SDC85165.1"/>
    </source>
</evidence>
<name>A0A1G6Q0J5_9BACT</name>
<accession>A0A1G6Q0J5</accession>
<evidence type="ECO:0000256" key="1">
    <source>
        <dbReference type="ARBA" id="ARBA00004651"/>
    </source>
</evidence>
<organism evidence="8 9">
    <name type="scientific">Desulfurella multipotens</name>
    <dbReference type="NCBI Taxonomy" id="79269"/>
    <lineage>
        <taxon>Bacteria</taxon>
        <taxon>Pseudomonadati</taxon>
        <taxon>Campylobacterota</taxon>
        <taxon>Desulfurellia</taxon>
        <taxon>Desulfurellales</taxon>
        <taxon>Desulfurellaceae</taxon>
        <taxon>Desulfurella</taxon>
    </lineage>
</organism>
<protein>
    <submittedName>
        <fullName evidence="8">Threonine/homoserine efflux transporter RhtA</fullName>
    </submittedName>
</protein>
<feature type="transmembrane region" description="Helical" evidence="6">
    <location>
        <begin position="237"/>
        <end position="255"/>
    </location>
</feature>
<evidence type="ECO:0000259" key="7">
    <source>
        <dbReference type="Pfam" id="PF00892"/>
    </source>
</evidence>
<evidence type="ECO:0000256" key="6">
    <source>
        <dbReference type="SAM" id="Phobius"/>
    </source>
</evidence>
<keyword evidence="2" id="KW-1003">Cell membrane</keyword>